<keyword evidence="2" id="KW-1185">Reference proteome</keyword>
<dbReference type="Proteomes" id="UP000324222">
    <property type="component" value="Unassembled WGS sequence"/>
</dbReference>
<dbReference type="EMBL" id="VSRR010124999">
    <property type="protein sequence ID" value="MPD00934.1"/>
    <property type="molecule type" value="Genomic_DNA"/>
</dbReference>
<protein>
    <submittedName>
        <fullName evidence="1">Uncharacterized protein</fullName>
    </submittedName>
</protein>
<evidence type="ECO:0000313" key="1">
    <source>
        <dbReference type="EMBL" id="MPD00934.1"/>
    </source>
</evidence>
<gene>
    <name evidence="1" type="ORF">E2C01_096440</name>
</gene>
<sequence length="41" mass="4359">MTTKLLRISRQICGKATLGNSASPCTPLPPVTRSLASLYLV</sequence>
<proteinExistence type="predicted"/>
<comment type="caution">
    <text evidence="1">The sequence shown here is derived from an EMBL/GenBank/DDBJ whole genome shotgun (WGS) entry which is preliminary data.</text>
</comment>
<dbReference type="AlphaFoldDB" id="A0A5B7K2S2"/>
<evidence type="ECO:0000313" key="2">
    <source>
        <dbReference type="Proteomes" id="UP000324222"/>
    </source>
</evidence>
<reference evidence="1 2" key="1">
    <citation type="submission" date="2019-05" db="EMBL/GenBank/DDBJ databases">
        <title>Another draft genome of Portunus trituberculatus and its Hox gene families provides insights of decapod evolution.</title>
        <authorList>
            <person name="Jeong J.-H."/>
            <person name="Song I."/>
            <person name="Kim S."/>
            <person name="Choi T."/>
            <person name="Kim D."/>
            <person name="Ryu S."/>
            <person name="Kim W."/>
        </authorList>
    </citation>
    <scope>NUCLEOTIDE SEQUENCE [LARGE SCALE GENOMIC DNA]</scope>
    <source>
        <tissue evidence="1">Muscle</tissue>
    </source>
</reference>
<accession>A0A5B7K2S2</accession>
<organism evidence="1 2">
    <name type="scientific">Portunus trituberculatus</name>
    <name type="common">Swimming crab</name>
    <name type="synonym">Neptunus trituberculatus</name>
    <dbReference type="NCBI Taxonomy" id="210409"/>
    <lineage>
        <taxon>Eukaryota</taxon>
        <taxon>Metazoa</taxon>
        <taxon>Ecdysozoa</taxon>
        <taxon>Arthropoda</taxon>
        <taxon>Crustacea</taxon>
        <taxon>Multicrustacea</taxon>
        <taxon>Malacostraca</taxon>
        <taxon>Eumalacostraca</taxon>
        <taxon>Eucarida</taxon>
        <taxon>Decapoda</taxon>
        <taxon>Pleocyemata</taxon>
        <taxon>Brachyura</taxon>
        <taxon>Eubrachyura</taxon>
        <taxon>Portunoidea</taxon>
        <taxon>Portunidae</taxon>
        <taxon>Portuninae</taxon>
        <taxon>Portunus</taxon>
    </lineage>
</organism>
<name>A0A5B7K2S2_PORTR</name>